<dbReference type="PROSITE" id="PS51375">
    <property type="entry name" value="PPR"/>
    <property type="match status" value="3"/>
</dbReference>
<feature type="repeat" description="PPR" evidence="3">
    <location>
        <begin position="319"/>
        <end position="353"/>
    </location>
</feature>
<dbReference type="InterPro" id="IPR011990">
    <property type="entry name" value="TPR-like_helical_dom_sf"/>
</dbReference>
<evidence type="ECO:0000313" key="5">
    <source>
        <dbReference type="EMBL" id="KAF7129286.1"/>
    </source>
</evidence>
<dbReference type="NCBIfam" id="TIGR00756">
    <property type="entry name" value="PPR"/>
    <property type="match status" value="3"/>
</dbReference>
<dbReference type="FunFam" id="1.25.40.10:FF:000158">
    <property type="entry name" value="pentatricopeptide repeat-containing protein At2g33680"/>
    <property type="match status" value="1"/>
</dbReference>
<dbReference type="OrthoDB" id="724816at2759"/>
<comment type="caution">
    <text evidence="5">The sequence shown here is derived from an EMBL/GenBank/DDBJ whole genome shotgun (WGS) entry which is preliminary data.</text>
</comment>
<proteinExistence type="inferred from homology"/>
<dbReference type="AlphaFoldDB" id="A0A834LCQ2"/>
<dbReference type="GO" id="GO:0099402">
    <property type="term" value="P:plant organ development"/>
    <property type="evidence" value="ECO:0007669"/>
    <property type="project" value="UniProtKB-ARBA"/>
</dbReference>
<evidence type="ECO:0000259" key="4">
    <source>
        <dbReference type="Pfam" id="PF14432"/>
    </source>
</evidence>
<dbReference type="PANTHER" id="PTHR47926:SF385">
    <property type="entry name" value="DYW DOMAIN-CONTAINING PROTEIN"/>
    <property type="match status" value="1"/>
</dbReference>
<dbReference type="InterPro" id="IPR002885">
    <property type="entry name" value="PPR_rpt"/>
</dbReference>
<gene>
    <name evidence="5" type="ORF">RHSIM_Rhsim10G0037200</name>
</gene>
<evidence type="ECO:0000256" key="3">
    <source>
        <dbReference type="PROSITE-ProRule" id="PRU00708"/>
    </source>
</evidence>
<evidence type="ECO:0000256" key="1">
    <source>
        <dbReference type="ARBA" id="ARBA00006643"/>
    </source>
</evidence>
<dbReference type="GO" id="GO:0009451">
    <property type="term" value="P:RNA modification"/>
    <property type="evidence" value="ECO:0007669"/>
    <property type="project" value="InterPro"/>
</dbReference>
<sequence>MKVASQLFDEMHERNVVSWGALMAGYLQNGFPLEVLNLFRNMTLVDYFRPNEYILATVLSSCASCRSILEGQKCHGYALKSGLVFHQYVKNALLCMYAMCSDVEAALGVLNSVPGADGFTYNSVLKALVGNGYLSEALEVFGRMVKECVKWDSFTYVSLFGLCAALRDLKLGLQVHNRILKANIKFDEFIGSAVIDMYGKCGEISTARNVFDGMQTRNVVSWTAMLAAYFQNGCFEEALKLFSYMEHEGVMPNEFTFAVLLNSCASLSALGHGNTVHTRAVKSGFKHHVTVGNSLINLYTKGGNIEAANKVFTDMVYRDTTTWNAIISGYTHYGLGKEALIVFQDMLAVEEPPNYVTFVGVLSACAHLGLVREGSYYLNQLMYEMGIQPGLEHYTCIVGLLCRAGLVEQAENYMRTTPVKWDVVALRTLVNACYVHGNYRLGKQVAETVLDMDPDDTGTYLLLSKMHAKANRWDGVARIRKLMREKILKKEPGISWIEIRNHTHVFVDNKSPEFSQIFEKARELLTEIEPLGYVPDIATVVHDVEEEQNEDFISYHSEKLAIAYGIMKTPPKATIRVMKNERMCDDCHSAVKLISKVANRMIIVKDVNHFHRFQDGFCSCGDYW</sequence>
<organism evidence="5 6">
    <name type="scientific">Rhododendron simsii</name>
    <name type="common">Sims's rhododendron</name>
    <dbReference type="NCBI Taxonomy" id="118357"/>
    <lineage>
        <taxon>Eukaryota</taxon>
        <taxon>Viridiplantae</taxon>
        <taxon>Streptophyta</taxon>
        <taxon>Embryophyta</taxon>
        <taxon>Tracheophyta</taxon>
        <taxon>Spermatophyta</taxon>
        <taxon>Magnoliopsida</taxon>
        <taxon>eudicotyledons</taxon>
        <taxon>Gunneridae</taxon>
        <taxon>Pentapetalae</taxon>
        <taxon>asterids</taxon>
        <taxon>Ericales</taxon>
        <taxon>Ericaceae</taxon>
        <taxon>Ericoideae</taxon>
        <taxon>Rhodoreae</taxon>
        <taxon>Rhododendron</taxon>
    </lineage>
</organism>
<dbReference type="InterPro" id="IPR046960">
    <property type="entry name" value="PPR_At4g14850-like_plant"/>
</dbReference>
<keyword evidence="6" id="KW-1185">Reference proteome</keyword>
<dbReference type="PANTHER" id="PTHR47926">
    <property type="entry name" value="PENTATRICOPEPTIDE REPEAT-CONTAINING PROTEIN"/>
    <property type="match status" value="1"/>
</dbReference>
<dbReference type="Proteomes" id="UP000626092">
    <property type="component" value="Unassembled WGS sequence"/>
</dbReference>
<dbReference type="Gene3D" id="1.25.40.10">
    <property type="entry name" value="Tetratricopeptide repeat domain"/>
    <property type="match status" value="5"/>
</dbReference>
<dbReference type="Pfam" id="PF20431">
    <property type="entry name" value="E_motif"/>
    <property type="match status" value="1"/>
</dbReference>
<name>A0A834LCQ2_RHOSS</name>
<evidence type="ECO:0000313" key="6">
    <source>
        <dbReference type="Proteomes" id="UP000626092"/>
    </source>
</evidence>
<feature type="repeat" description="PPR" evidence="3">
    <location>
        <begin position="218"/>
        <end position="252"/>
    </location>
</feature>
<dbReference type="SUPFAM" id="SSF48452">
    <property type="entry name" value="TPR-like"/>
    <property type="match status" value="1"/>
</dbReference>
<accession>A0A834LCQ2</accession>
<dbReference type="Pfam" id="PF14432">
    <property type="entry name" value="DYW_deaminase"/>
    <property type="match status" value="1"/>
</dbReference>
<dbReference type="FunFam" id="1.25.40.10:FF:000284">
    <property type="entry name" value="Pentatricopeptide repeat-containing protein"/>
    <property type="match status" value="1"/>
</dbReference>
<feature type="domain" description="DYW" evidence="4">
    <location>
        <begin position="532"/>
        <end position="624"/>
    </location>
</feature>
<dbReference type="Pfam" id="PF13041">
    <property type="entry name" value="PPR_2"/>
    <property type="match status" value="3"/>
</dbReference>
<keyword evidence="2" id="KW-0677">Repeat</keyword>
<reference evidence="5" key="1">
    <citation type="submission" date="2019-11" db="EMBL/GenBank/DDBJ databases">
        <authorList>
            <person name="Liu Y."/>
            <person name="Hou J."/>
            <person name="Li T.-Q."/>
            <person name="Guan C.-H."/>
            <person name="Wu X."/>
            <person name="Wu H.-Z."/>
            <person name="Ling F."/>
            <person name="Zhang R."/>
            <person name="Shi X.-G."/>
            <person name="Ren J.-P."/>
            <person name="Chen E.-F."/>
            <person name="Sun J.-M."/>
        </authorList>
    </citation>
    <scope>NUCLEOTIDE SEQUENCE</scope>
    <source>
        <strain evidence="5">Adult_tree_wgs_1</strain>
        <tissue evidence="5">Leaves</tissue>
    </source>
</reference>
<dbReference type="GO" id="GO:0003723">
    <property type="term" value="F:RNA binding"/>
    <property type="evidence" value="ECO:0007669"/>
    <property type="project" value="InterPro"/>
</dbReference>
<dbReference type="GO" id="GO:0008270">
    <property type="term" value="F:zinc ion binding"/>
    <property type="evidence" value="ECO:0007669"/>
    <property type="project" value="InterPro"/>
</dbReference>
<dbReference type="InterPro" id="IPR046848">
    <property type="entry name" value="E_motif"/>
</dbReference>
<protein>
    <recommendedName>
        <fullName evidence="4">DYW domain-containing protein</fullName>
    </recommendedName>
</protein>
<comment type="similarity">
    <text evidence="1">Belongs to the PPR family. PCMP-H subfamily.</text>
</comment>
<feature type="repeat" description="PPR" evidence="3">
    <location>
        <begin position="117"/>
        <end position="151"/>
    </location>
</feature>
<evidence type="ECO:0000256" key="2">
    <source>
        <dbReference type="ARBA" id="ARBA00022737"/>
    </source>
</evidence>
<dbReference type="EMBL" id="WJXA01000010">
    <property type="protein sequence ID" value="KAF7129286.1"/>
    <property type="molecule type" value="Genomic_DNA"/>
</dbReference>
<dbReference type="Pfam" id="PF01535">
    <property type="entry name" value="PPR"/>
    <property type="match status" value="2"/>
</dbReference>
<dbReference type="InterPro" id="IPR032867">
    <property type="entry name" value="DYW_dom"/>
</dbReference>